<dbReference type="Gene3D" id="6.20.20.10">
    <property type="match status" value="1"/>
</dbReference>
<dbReference type="AlphaFoldDB" id="A0A0G1J8F5"/>
<organism evidence="1 2">
    <name type="scientific">Candidatus Woesebacteria bacterium GW2011_GWA2_44_33</name>
    <dbReference type="NCBI Taxonomy" id="1618564"/>
    <lineage>
        <taxon>Bacteria</taxon>
        <taxon>Candidatus Woeseibacteriota</taxon>
    </lineage>
</organism>
<comment type="caution">
    <text evidence="1">The sequence shown here is derived from an EMBL/GenBank/DDBJ whole genome shotgun (WGS) entry which is preliminary data.</text>
</comment>
<dbReference type="SUPFAM" id="SSF57938">
    <property type="entry name" value="DnaJ/Hsp40 cysteine-rich domain"/>
    <property type="match status" value="1"/>
</dbReference>
<evidence type="ECO:0000313" key="1">
    <source>
        <dbReference type="EMBL" id="KKT67623.1"/>
    </source>
</evidence>
<accession>A0A0G1J8F5</accession>
<name>A0A0G1J8F5_9BACT</name>
<reference evidence="1 2" key="1">
    <citation type="journal article" date="2015" name="Nature">
        <title>rRNA introns, odd ribosomes, and small enigmatic genomes across a large radiation of phyla.</title>
        <authorList>
            <person name="Brown C.T."/>
            <person name="Hug L.A."/>
            <person name="Thomas B.C."/>
            <person name="Sharon I."/>
            <person name="Castelle C.J."/>
            <person name="Singh A."/>
            <person name="Wilkins M.J."/>
            <person name="Williams K.H."/>
            <person name="Banfield J.F."/>
        </authorList>
    </citation>
    <scope>NUCLEOTIDE SEQUENCE [LARGE SCALE GENOMIC DNA]</scope>
</reference>
<evidence type="ECO:0000313" key="2">
    <source>
        <dbReference type="Proteomes" id="UP000034826"/>
    </source>
</evidence>
<evidence type="ECO:0008006" key="3">
    <source>
        <dbReference type="Google" id="ProtNLM"/>
    </source>
</evidence>
<dbReference type="Proteomes" id="UP000034826">
    <property type="component" value="Unassembled WGS sequence"/>
</dbReference>
<dbReference type="InterPro" id="IPR036410">
    <property type="entry name" value="HSP_DnaJ_Cys-rich_dom_sf"/>
</dbReference>
<protein>
    <recommendedName>
        <fullName evidence="3">Chaperone protein DnaJ</fullName>
    </recommendedName>
</protein>
<gene>
    <name evidence="1" type="ORF">UW60_C0003G0031</name>
</gene>
<sequence length="64" mass="7250">MKTKDREIRTDYPVNSVVAQKCPVCNGFGTLKFGSLLCHACEGKGYILIPDQKFCVIEELEERK</sequence>
<proteinExistence type="predicted"/>
<dbReference type="EMBL" id="LCIY01000003">
    <property type="protein sequence ID" value="KKT67623.1"/>
    <property type="molecule type" value="Genomic_DNA"/>
</dbReference>